<dbReference type="Gene3D" id="3.40.50.300">
    <property type="entry name" value="P-loop containing nucleotide triphosphate hydrolases"/>
    <property type="match status" value="1"/>
</dbReference>
<comment type="caution">
    <text evidence="2">The sequence shown here is derived from an EMBL/GenBank/DDBJ whole genome shotgun (WGS) entry which is preliminary data.</text>
</comment>
<dbReference type="Pfam" id="PF12458">
    <property type="entry name" value="DUF3686"/>
    <property type="match status" value="1"/>
</dbReference>
<dbReference type="InterPro" id="IPR057224">
    <property type="entry name" value="DUF7902"/>
</dbReference>
<dbReference type="Gene3D" id="1.20.58.60">
    <property type="match status" value="1"/>
</dbReference>
<dbReference type="OrthoDB" id="9814769at2"/>
<dbReference type="SUPFAM" id="SSF52540">
    <property type="entry name" value="P-loop containing nucleoside triphosphate hydrolases"/>
    <property type="match status" value="1"/>
</dbReference>
<dbReference type="SMART" id="SM00382">
    <property type="entry name" value="AAA"/>
    <property type="match status" value="1"/>
</dbReference>
<dbReference type="InterPro" id="IPR003593">
    <property type="entry name" value="AAA+_ATPase"/>
</dbReference>
<dbReference type="InterPro" id="IPR003959">
    <property type="entry name" value="ATPase_AAA_core"/>
</dbReference>
<protein>
    <submittedName>
        <fullName evidence="2">AAA family ATPase</fullName>
    </submittedName>
</protein>
<dbReference type="RefSeq" id="WP_088463367.1">
    <property type="nucleotide sequence ID" value="NZ_NIRR01000005.1"/>
</dbReference>
<dbReference type="GO" id="GO:0016887">
    <property type="term" value="F:ATP hydrolysis activity"/>
    <property type="evidence" value="ECO:0007669"/>
    <property type="project" value="InterPro"/>
</dbReference>
<reference evidence="2 3" key="1">
    <citation type="submission" date="2017-06" db="EMBL/GenBank/DDBJ databases">
        <title>Hymenobacter amundsenii sp. nov. isolated from regoliths in Antarctica.</title>
        <authorList>
            <person name="Sedlacek I."/>
            <person name="Kralova S."/>
            <person name="Pantucek R."/>
            <person name="Svec P."/>
            <person name="Holochova P."/>
            <person name="Stankova E."/>
            <person name="Vrbovska V."/>
            <person name="Busse H.-J."/>
        </authorList>
    </citation>
    <scope>NUCLEOTIDE SEQUENCE [LARGE SCALE GENOMIC DNA]</scope>
    <source>
        <strain evidence="2 3">CCM 8682</strain>
    </source>
</reference>
<dbReference type="Pfam" id="PF00004">
    <property type="entry name" value="AAA"/>
    <property type="match status" value="1"/>
</dbReference>
<dbReference type="GO" id="GO:0005524">
    <property type="term" value="F:ATP binding"/>
    <property type="evidence" value="ECO:0007669"/>
    <property type="project" value="InterPro"/>
</dbReference>
<keyword evidence="3" id="KW-1185">Reference proteome</keyword>
<dbReference type="Proteomes" id="UP000197277">
    <property type="component" value="Unassembled WGS sequence"/>
</dbReference>
<feature type="domain" description="AAA+ ATPase" evidence="1">
    <location>
        <begin position="1311"/>
        <end position="1460"/>
    </location>
</feature>
<accession>A0A246FMY8</accession>
<dbReference type="Pfam" id="PF25472">
    <property type="entry name" value="DUF7902"/>
    <property type="match status" value="1"/>
</dbReference>
<dbReference type="InterPro" id="IPR027417">
    <property type="entry name" value="P-loop_NTPase"/>
</dbReference>
<name>A0A246FMY8_9BACT</name>
<evidence type="ECO:0000313" key="2">
    <source>
        <dbReference type="EMBL" id="OWP64101.1"/>
    </source>
</evidence>
<dbReference type="EMBL" id="NIRR01000005">
    <property type="protein sequence ID" value="OWP64101.1"/>
    <property type="molecule type" value="Genomic_DNA"/>
</dbReference>
<sequence length="1671" mass="187782">MEQLETGTYEILRNRLHAASTELRQRLTTLNTERKQVFGAVDTRLLGTGRITTDNNCVAWDLVPVGEQFIFGYNVVLGLKTEPDLADVFGVYAYQDHEFRPLGLELLAQPQFMEEFRNLYRYYKNTQFVKFAVRGAHLFMVFQIGKGASDVKTFKWLMRGDTLTYLDNRSDHEYSFPPQHEFQWQRATRDMHRGGKHPHVSIEDKVFVETVGGDLTIKIEDNTATGQGILSEPVDDADQTLDDSEIYYAVVGNLVLLRIRPYQETRYRHFLFNHKLQTAQRLDALADACLLLPDGQGLIFPHGFYLQTGDHKLFDNGLRDMVFEKRLASPNGEDFLYVFYQKDSGLYLLLSYNRIAQRVDNPIVCHGYAVFENGELCYFRTDEEPKKHHAVQIWQTPYTGVDFELPVTSDSYLYKLGNKEIVRAMSEVQEVLTLTGKDDSYAGLYLDLIRQTTALTDAYHWLREPATQNLAEPLADIRQAATAAVEEFEKVRGIRKGTAQQTQMVFQRATELTDRIRRSAPDDVTGFVEQLGELRTVRGAVIGLKELRYGELPAVESQAEALQTLSQEVAAQTVKFLLRDDALAPYEQRVQAIAEAVALVSKTVEADQREQETAAVARELELLIEVVSNLPIPDPTQTTAIIDRISTVYARFNQIRAALKRRRQALAGTEAQAEFTAKLKLLDQALTNYLDLADTPAKCDEYLTKLMVQLEELEGKFPDFDQFLEQLTTRREQVVEAFDTKKTGLVAARNQRATALLQSAEQLLKAVQSRLGRLAAVADINGYFAADLMVEKVRQTAQDLLALGDSVKADDVQSRLKTLREDAVRQLRDRSDLFADGGQTLRFGIHAFTVNTQPLELTLVLRDDELYYHLTGTNFYQKITDDTLLAARPVWDQTVVSENAAVYRGEYLAWRVLQAAHHPTPASTETGRAAVLSVPELAHLSEAELLSYVQQFMASRYQEGYLKGVHDHDAAHLLTALVRLTRTADLLRYPADTRAAAALFWLRFAAPAHRAHWQQQLQGIGVLLQIFPDSQQFDTLKTELQAAVDDFAEETGLFTLEQVQEAGEYLFQELTHTGSFIISQEAADGYQQFEKQLHARQATDLFQQSIQQLQDQPVAQFRLVQQWVASCLTPQPPQTLDARYLQRGGATAAQTAELTISIAQQVSAEPQSSGSPSLKERGLGGEATEVAVLLLTQSFDPARVIHTPTRETLFDFQGTHPRLSPERTYALDFPAFRRRLRQFEAVTVPRFETFQALKKQRLAEATEALRLESFRPRVLTSFVRNQLIDQVYLPLIGANLAKQIGTAGEGKRTDLMGLLLLISPPGYGKTTLMEYVANRLGLIFMKINGPALGHAVVSLDPAQAPNAGARQELEKLNLAFEMGDNVMIYVDDIQHCHPEFLQKFISLCDAQRKIEGVYQGRPRTYDFRGRKVAVVMAGNPYTESGDVFQLPDMLANRADIYNLGDILTAGSEAAFRLSYLENALTSHPTLARLATQSPQDVPALLRLTETGSAEGLSFEGNHSPEELSEYVAVLRQLLRLRDVVAQVNAAYIASAAQADAYRTEPPFKLQGSYRNMNKLTEKVRPVMNDQEVTDLLAAHYASEAQTLTSATEANLLKLRELLGWLTPPEAARWEEIKTTYRANLRNSGAGQLLQLLEKLEGITGGLSGIREVLKK</sequence>
<proteinExistence type="predicted"/>
<evidence type="ECO:0000259" key="1">
    <source>
        <dbReference type="SMART" id="SM00382"/>
    </source>
</evidence>
<organism evidence="2 3">
    <name type="scientific">Hymenobacter amundsenii</name>
    <dbReference type="NCBI Taxonomy" id="2006685"/>
    <lineage>
        <taxon>Bacteria</taxon>
        <taxon>Pseudomonadati</taxon>
        <taxon>Bacteroidota</taxon>
        <taxon>Cytophagia</taxon>
        <taxon>Cytophagales</taxon>
        <taxon>Hymenobacteraceae</taxon>
        <taxon>Hymenobacter</taxon>
    </lineage>
</organism>
<dbReference type="InterPro" id="IPR020958">
    <property type="entry name" value="DUF3686"/>
</dbReference>
<dbReference type="SUPFAM" id="SSF46966">
    <property type="entry name" value="Spectrin repeat"/>
    <property type="match status" value="1"/>
</dbReference>
<gene>
    <name evidence="2" type="ORF">CDA63_05055</name>
</gene>
<evidence type="ECO:0000313" key="3">
    <source>
        <dbReference type="Proteomes" id="UP000197277"/>
    </source>
</evidence>